<keyword evidence="2" id="KW-1185">Reference proteome</keyword>
<evidence type="ECO:0000313" key="2">
    <source>
        <dbReference type="Proteomes" id="UP000279833"/>
    </source>
</evidence>
<accession>A0A183JY59</accession>
<dbReference type="AlphaFoldDB" id="A0A183JY59"/>
<protein>
    <submittedName>
        <fullName evidence="3">Lzipper-MIP1 domain-containing protein</fullName>
    </submittedName>
</protein>
<dbReference type="Proteomes" id="UP000279833">
    <property type="component" value="Unassembled WGS sequence"/>
</dbReference>
<evidence type="ECO:0000313" key="1">
    <source>
        <dbReference type="EMBL" id="VDP27270.1"/>
    </source>
</evidence>
<dbReference type="EMBL" id="UZAK01032425">
    <property type="protein sequence ID" value="VDP27270.1"/>
    <property type="molecule type" value="Genomic_DNA"/>
</dbReference>
<organism evidence="3">
    <name type="scientific">Schistosoma curassoni</name>
    <dbReference type="NCBI Taxonomy" id="6186"/>
    <lineage>
        <taxon>Eukaryota</taxon>
        <taxon>Metazoa</taxon>
        <taxon>Spiralia</taxon>
        <taxon>Lophotrochozoa</taxon>
        <taxon>Platyhelminthes</taxon>
        <taxon>Trematoda</taxon>
        <taxon>Digenea</taxon>
        <taxon>Strigeidida</taxon>
        <taxon>Schistosomatoidea</taxon>
        <taxon>Schistosomatidae</taxon>
        <taxon>Schistosoma</taxon>
    </lineage>
</organism>
<dbReference type="WBParaSite" id="SCUD_0000766101-mRNA-1">
    <property type="protein sequence ID" value="SCUD_0000766101-mRNA-1"/>
    <property type="gene ID" value="SCUD_0000766101"/>
</dbReference>
<reference evidence="3" key="1">
    <citation type="submission" date="2016-06" db="UniProtKB">
        <authorList>
            <consortium name="WormBaseParasite"/>
        </authorList>
    </citation>
    <scope>IDENTIFICATION</scope>
</reference>
<sequence length="225" mass="26038">MQYSEKQPKHTWFGSSEEIDTFAYPSSITDNIEDRMQIIKLTEEKKQLSEKLNESSNADHNLIKSRISCLNSELQHVHSLKCEIEKDLNNLEYNTSLLQTKESSNINKNHNDLYETPISFEPHMKEKSKKSVRQTQKVNKSDVHTHLYHRTNDKNNSIFKNSDQERFKHNLTVNKSTSLSPLLQSDDSETRMRSAAALKASIEDSKVSTLRSYLCGFHNEALTDF</sequence>
<gene>
    <name evidence="1" type="ORF">SCUD_LOCUS7661</name>
</gene>
<name>A0A183JY59_9TREM</name>
<reference evidence="1 2" key="2">
    <citation type="submission" date="2018-11" db="EMBL/GenBank/DDBJ databases">
        <authorList>
            <consortium name="Pathogen Informatics"/>
        </authorList>
    </citation>
    <scope>NUCLEOTIDE SEQUENCE [LARGE SCALE GENOMIC DNA]</scope>
    <source>
        <strain evidence="1">Dakar</strain>
        <strain evidence="2">Dakar, Senegal</strain>
    </source>
</reference>
<dbReference type="STRING" id="6186.A0A183JY59"/>
<proteinExistence type="predicted"/>
<evidence type="ECO:0000313" key="3">
    <source>
        <dbReference type="WBParaSite" id="SCUD_0000766101-mRNA-1"/>
    </source>
</evidence>